<accession>A0AAV6TZF6</accession>
<sequence length="93" mass="10490">MKAYRNFATNRTLGSRPLARITHRGQLDYTARRKSNCITPLGVAESMTACHLSRAFNLIIINKLIKGMVTWDEMSMISLYGCLCDPDLIVLLD</sequence>
<keyword evidence="2" id="KW-1185">Reference proteome</keyword>
<comment type="caution">
    <text evidence="1">The sequence shown here is derived from an EMBL/GenBank/DDBJ whole genome shotgun (WGS) entry which is preliminary data.</text>
</comment>
<reference evidence="1 2" key="1">
    <citation type="journal article" date="2022" name="Nat. Ecol. Evol.">
        <title>A masculinizing supergene underlies an exaggerated male reproductive morph in a spider.</title>
        <authorList>
            <person name="Hendrickx F."/>
            <person name="De Corte Z."/>
            <person name="Sonet G."/>
            <person name="Van Belleghem S.M."/>
            <person name="Kostlbacher S."/>
            <person name="Vangestel C."/>
        </authorList>
    </citation>
    <scope>NUCLEOTIDE SEQUENCE [LARGE SCALE GENOMIC DNA]</scope>
    <source>
        <strain evidence="1">W744_W776</strain>
    </source>
</reference>
<dbReference type="AlphaFoldDB" id="A0AAV6TZF6"/>
<name>A0AAV6TZF6_9ARAC</name>
<proteinExistence type="predicted"/>
<dbReference type="EMBL" id="JAFNEN010000852">
    <property type="protein sequence ID" value="KAG8176705.1"/>
    <property type="molecule type" value="Genomic_DNA"/>
</dbReference>
<dbReference type="Proteomes" id="UP000827092">
    <property type="component" value="Unassembled WGS sequence"/>
</dbReference>
<evidence type="ECO:0000313" key="2">
    <source>
        <dbReference type="Proteomes" id="UP000827092"/>
    </source>
</evidence>
<organism evidence="1 2">
    <name type="scientific">Oedothorax gibbosus</name>
    <dbReference type="NCBI Taxonomy" id="931172"/>
    <lineage>
        <taxon>Eukaryota</taxon>
        <taxon>Metazoa</taxon>
        <taxon>Ecdysozoa</taxon>
        <taxon>Arthropoda</taxon>
        <taxon>Chelicerata</taxon>
        <taxon>Arachnida</taxon>
        <taxon>Araneae</taxon>
        <taxon>Araneomorphae</taxon>
        <taxon>Entelegynae</taxon>
        <taxon>Araneoidea</taxon>
        <taxon>Linyphiidae</taxon>
        <taxon>Erigoninae</taxon>
        <taxon>Oedothorax</taxon>
    </lineage>
</organism>
<protein>
    <submittedName>
        <fullName evidence="1">Uncharacterized protein</fullName>
    </submittedName>
</protein>
<evidence type="ECO:0000313" key="1">
    <source>
        <dbReference type="EMBL" id="KAG8176705.1"/>
    </source>
</evidence>
<gene>
    <name evidence="1" type="ORF">JTE90_028675</name>
</gene>